<accession>A0A0S4TD37</accession>
<dbReference type="VEuPathDB" id="CryptoDB:ChTU502y2012_373g0130"/>
<dbReference type="VEuPathDB" id="CryptoDB:Chro.20302"/>
<dbReference type="AlphaFoldDB" id="A0A0S4TD37"/>
<dbReference type="VEuPathDB" id="CryptoDB:CHUDEA2_2880"/>
<dbReference type="SUPFAM" id="SSF50978">
    <property type="entry name" value="WD40 repeat-like"/>
    <property type="match status" value="1"/>
</dbReference>
<keyword evidence="1" id="KW-0853">WD repeat</keyword>
<dbReference type="EMBL" id="LN877948">
    <property type="protein sequence ID" value="CUV04646.1"/>
    <property type="molecule type" value="Genomic_DNA"/>
</dbReference>
<dbReference type="Pfam" id="PF00400">
    <property type="entry name" value="WD40"/>
    <property type="match status" value="2"/>
</dbReference>
<dbReference type="OrthoDB" id="538223at2759"/>
<feature type="repeat" description="WD" evidence="1">
    <location>
        <begin position="177"/>
        <end position="218"/>
    </location>
</feature>
<dbReference type="SMART" id="SM00320">
    <property type="entry name" value="WD40"/>
    <property type="match status" value="4"/>
</dbReference>
<dbReference type="InterPro" id="IPR036322">
    <property type="entry name" value="WD40_repeat_dom_sf"/>
</dbReference>
<dbReference type="InterPro" id="IPR001680">
    <property type="entry name" value="WD40_rpt"/>
</dbReference>
<proteinExistence type="predicted"/>
<dbReference type="PANTHER" id="PTHR19846">
    <property type="entry name" value="WD40 REPEAT PROTEIN"/>
    <property type="match status" value="1"/>
</dbReference>
<dbReference type="GO" id="GO:0046540">
    <property type="term" value="C:U4/U6 x U5 tri-snRNP complex"/>
    <property type="evidence" value="ECO:0007669"/>
    <property type="project" value="TreeGrafter"/>
</dbReference>
<organism evidence="2">
    <name type="scientific">Cryptosporidium hominis</name>
    <dbReference type="NCBI Taxonomy" id="237895"/>
    <lineage>
        <taxon>Eukaryota</taxon>
        <taxon>Sar</taxon>
        <taxon>Alveolata</taxon>
        <taxon>Apicomplexa</taxon>
        <taxon>Conoidasida</taxon>
        <taxon>Coccidia</taxon>
        <taxon>Eucoccidiorida</taxon>
        <taxon>Eimeriorina</taxon>
        <taxon>Cryptosporidiidae</taxon>
        <taxon>Cryptosporidium</taxon>
    </lineage>
</organism>
<evidence type="ECO:0000313" key="2">
    <source>
        <dbReference type="EMBL" id="CUV04646.1"/>
    </source>
</evidence>
<name>A0A0S4TD37_CRYHO</name>
<dbReference type="GO" id="GO:0017070">
    <property type="term" value="F:U6 snRNA binding"/>
    <property type="evidence" value="ECO:0007669"/>
    <property type="project" value="TreeGrafter"/>
</dbReference>
<evidence type="ECO:0000256" key="1">
    <source>
        <dbReference type="PROSITE-ProRule" id="PRU00221"/>
    </source>
</evidence>
<dbReference type="PROSITE" id="PS50082">
    <property type="entry name" value="WD_REPEATS_2"/>
    <property type="match status" value="1"/>
</dbReference>
<gene>
    <name evidence="2" type="ORF">CHUDEA2_2880</name>
</gene>
<protein>
    <submittedName>
        <fullName evidence="2">Uncharacterized protein</fullName>
    </submittedName>
</protein>
<dbReference type="PROSITE" id="PS50294">
    <property type="entry name" value="WD_REPEATS_REGION"/>
    <property type="match status" value="1"/>
</dbReference>
<reference evidence="2" key="1">
    <citation type="submission" date="2015-08" db="EMBL/GenBank/DDBJ databases">
        <authorList>
            <person name="Babu N.S."/>
            <person name="Beckwith C.J."/>
            <person name="Beseler K.G."/>
            <person name="Brison A."/>
            <person name="Carone J.V."/>
            <person name="Caskin T.P."/>
            <person name="Diamond M."/>
            <person name="Durham M.E."/>
            <person name="Foxe J.M."/>
            <person name="Go M."/>
            <person name="Henderson B.A."/>
            <person name="Jones I.B."/>
            <person name="McGettigan J.A."/>
            <person name="Micheletti S.J."/>
            <person name="Nasrallah M.E."/>
            <person name="Ortiz D."/>
            <person name="Piller C.R."/>
            <person name="Privatt S.R."/>
            <person name="Schneider S.L."/>
            <person name="Sharp S."/>
            <person name="Smith T.C."/>
            <person name="Stanton J.D."/>
            <person name="Ullery H.E."/>
            <person name="Wilson R.J."/>
            <person name="Serrano M.G."/>
            <person name="Buck G."/>
            <person name="Lee V."/>
            <person name="Wang Y."/>
            <person name="Carvalho R."/>
            <person name="Voegtly L."/>
            <person name="Shi R."/>
            <person name="Duckworth R."/>
            <person name="Johnson A."/>
            <person name="Loviza R."/>
            <person name="Walstead R."/>
            <person name="Shah Z."/>
            <person name="Kiflezghi M."/>
            <person name="Wade K."/>
            <person name="Ball S.L."/>
            <person name="Bradley K.W."/>
            <person name="Asai D.J."/>
            <person name="Bowman C.A."/>
            <person name="Russell D.A."/>
            <person name="Pope W.H."/>
            <person name="Jacobs-Sera D."/>
            <person name="Hendrix R.W."/>
            <person name="Hatfull G.F."/>
        </authorList>
    </citation>
    <scope>NUCLEOTIDE SEQUENCE [LARGE SCALE GENOMIC DNA]</scope>
</reference>
<dbReference type="GO" id="GO:0000398">
    <property type="term" value="P:mRNA splicing, via spliceosome"/>
    <property type="evidence" value="ECO:0007669"/>
    <property type="project" value="TreeGrafter"/>
</dbReference>
<dbReference type="VEuPathDB" id="CryptoDB:GY17_00002243"/>
<dbReference type="Gene3D" id="2.130.10.10">
    <property type="entry name" value="YVTN repeat-like/Quinoprotein amine dehydrogenase"/>
    <property type="match status" value="1"/>
</dbReference>
<dbReference type="Proteomes" id="UP000199752">
    <property type="component" value="Chromosome 2"/>
</dbReference>
<dbReference type="InterPro" id="IPR015943">
    <property type="entry name" value="WD40/YVTN_repeat-like_dom_sf"/>
</dbReference>
<dbReference type="PANTHER" id="PTHR19846:SF0">
    <property type="entry name" value="PRE-MRNA PROCESSING FACTOR 4"/>
    <property type="match status" value="1"/>
</dbReference>
<dbReference type="GO" id="GO:0030621">
    <property type="term" value="F:U4 snRNA binding"/>
    <property type="evidence" value="ECO:0007669"/>
    <property type="project" value="TreeGrafter"/>
</dbReference>
<sequence length="373" mass="41307">MVENKDEIGNSIVFNQPWIPIMRISFKDNNEKYNESSIVRGVITINGQAAACGTDKGEIYVHSLETGKRILSHEKVGIKNYELGNGGLNDIKTDQSGNLLAACFSPGAISIYDLRAGIKKSGSLLGLTVMNLENTHEGACTCISVPNELLYQPIFSGGYDGYIRSWDLRKKGFFSQVLSHEAPVASLEQSNDKRVLSSASFDGKIRIWKSSDLKLLKTLSGPQGSNYSLHSIFSFNDEHLLCTGDSSSCIWKFGQEKTEKLNISWENSKKLQKDYSNNIYDNNHLPMLTGFSVIWRDQVFVPRINPATAPAGDASVYCLHTAKYLYSLTPISPSNAIITSISKHPDLNNNLIMTTSSLPEPSIVLWRLNEINS</sequence>